<dbReference type="EMBL" id="CP055900">
    <property type="protein sequence ID" value="QKX59648.1"/>
    <property type="molecule type" value="Genomic_DNA"/>
</dbReference>
<protein>
    <submittedName>
        <fullName evidence="1">Uncharacterized protein</fullName>
    </submittedName>
</protein>
<sequence>MQKITFLQYIVLD</sequence>
<gene>
    <name evidence="1" type="ORF">TRUGW13939_06785</name>
</gene>
<accession>A0A7H8R0Z9</accession>
<evidence type="ECO:0000313" key="2">
    <source>
        <dbReference type="Proteomes" id="UP000509510"/>
    </source>
</evidence>
<evidence type="ECO:0000313" key="1">
    <source>
        <dbReference type="EMBL" id="QKX59648.1"/>
    </source>
</evidence>
<keyword evidence="2" id="KW-1185">Reference proteome</keyword>
<organism evidence="1 2">
    <name type="scientific">Talaromyces rugulosus</name>
    <name type="common">Penicillium rugulosum</name>
    <dbReference type="NCBI Taxonomy" id="121627"/>
    <lineage>
        <taxon>Eukaryota</taxon>
        <taxon>Fungi</taxon>
        <taxon>Dikarya</taxon>
        <taxon>Ascomycota</taxon>
        <taxon>Pezizomycotina</taxon>
        <taxon>Eurotiomycetes</taxon>
        <taxon>Eurotiomycetidae</taxon>
        <taxon>Eurotiales</taxon>
        <taxon>Trichocomaceae</taxon>
        <taxon>Talaromyces</taxon>
        <taxon>Talaromyces sect. Islandici</taxon>
    </lineage>
</organism>
<dbReference type="Proteomes" id="UP000509510">
    <property type="component" value="Chromosome III"/>
</dbReference>
<reference evidence="2" key="1">
    <citation type="submission" date="2020-06" db="EMBL/GenBank/DDBJ databases">
        <title>A chromosome-scale genome assembly of Talaromyces rugulosus W13939.</title>
        <authorList>
            <person name="Wang B."/>
            <person name="Guo L."/>
            <person name="Ye K."/>
            <person name="Wang L."/>
        </authorList>
    </citation>
    <scope>NUCLEOTIDE SEQUENCE [LARGE SCALE GENOMIC DNA]</scope>
    <source>
        <strain evidence="2">W13939</strain>
    </source>
</reference>
<name>A0A7H8R0Z9_TALRU</name>
<proteinExistence type="predicted"/>